<dbReference type="InterPro" id="IPR011600">
    <property type="entry name" value="Pept_C14_caspase"/>
</dbReference>
<evidence type="ECO:0000256" key="3">
    <source>
        <dbReference type="ARBA" id="ARBA00023145"/>
    </source>
</evidence>
<dbReference type="Proteomes" id="UP001610432">
    <property type="component" value="Unassembled WGS sequence"/>
</dbReference>
<keyword evidence="2" id="KW-0788">Thiol protease</keyword>
<dbReference type="InterPro" id="IPR029030">
    <property type="entry name" value="Caspase-like_dom_sf"/>
</dbReference>
<organism evidence="6 7">
    <name type="scientific">Aspergillus lucknowensis</name>
    <dbReference type="NCBI Taxonomy" id="176173"/>
    <lineage>
        <taxon>Eukaryota</taxon>
        <taxon>Fungi</taxon>
        <taxon>Dikarya</taxon>
        <taxon>Ascomycota</taxon>
        <taxon>Pezizomycotina</taxon>
        <taxon>Eurotiomycetes</taxon>
        <taxon>Eurotiomycetidae</taxon>
        <taxon>Eurotiales</taxon>
        <taxon>Aspergillaceae</taxon>
        <taxon>Aspergillus</taxon>
        <taxon>Aspergillus subgen. Nidulantes</taxon>
    </lineage>
</organism>
<accession>A0ABR4LII7</accession>
<keyword evidence="1" id="KW-0053">Apoptosis</keyword>
<feature type="region of interest" description="Disordered" evidence="4">
    <location>
        <begin position="81"/>
        <end position="103"/>
    </location>
</feature>
<keyword evidence="2" id="KW-0645">Protease</keyword>
<feature type="domain" description="Peptidase C14 caspase" evidence="5">
    <location>
        <begin position="5"/>
        <end position="98"/>
    </location>
</feature>
<feature type="compositionally biased region" description="Basic and acidic residues" evidence="4">
    <location>
        <begin position="81"/>
        <end position="90"/>
    </location>
</feature>
<proteinExistence type="predicted"/>
<keyword evidence="3" id="KW-0865">Zymogen</keyword>
<evidence type="ECO:0000256" key="4">
    <source>
        <dbReference type="SAM" id="MobiDB-lite"/>
    </source>
</evidence>
<keyword evidence="7" id="KW-1185">Reference proteome</keyword>
<name>A0ABR4LII7_9EURO</name>
<evidence type="ECO:0000256" key="2">
    <source>
        <dbReference type="ARBA" id="ARBA00022807"/>
    </source>
</evidence>
<dbReference type="Pfam" id="PF00656">
    <property type="entry name" value="Peptidase_C14"/>
    <property type="match status" value="1"/>
</dbReference>
<reference evidence="6 7" key="1">
    <citation type="submission" date="2024-07" db="EMBL/GenBank/DDBJ databases">
        <title>Section-level genome sequencing and comparative genomics of Aspergillus sections Usti and Cavernicolus.</title>
        <authorList>
            <consortium name="Lawrence Berkeley National Laboratory"/>
            <person name="Nybo J.L."/>
            <person name="Vesth T.C."/>
            <person name="Theobald S."/>
            <person name="Frisvad J.C."/>
            <person name="Larsen T.O."/>
            <person name="Kjaerboelling I."/>
            <person name="Rothschild-Mancinelli K."/>
            <person name="Lyhne E.K."/>
            <person name="Kogle M.E."/>
            <person name="Barry K."/>
            <person name="Clum A."/>
            <person name="Na H."/>
            <person name="Ledsgaard L."/>
            <person name="Lin J."/>
            <person name="Lipzen A."/>
            <person name="Kuo A."/>
            <person name="Riley R."/>
            <person name="Mondo S."/>
            <person name="Labutti K."/>
            <person name="Haridas S."/>
            <person name="Pangalinan J."/>
            <person name="Salamov A.A."/>
            <person name="Simmons B.A."/>
            <person name="Magnuson J.K."/>
            <person name="Chen J."/>
            <person name="Drula E."/>
            <person name="Henrissat B."/>
            <person name="Wiebenga A."/>
            <person name="Lubbers R.J."/>
            <person name="Gomes A.C."/>
            <person name="Macurrencykelacurrency M.R."/>
            <person name="Stajich J."/>
            <person name="Grigoriev I.V."/>
            <person name="Mortensen U.H."/>
            <person name="De Vries R.P."/>
            <person name="Baker S.E."/>
            <person name="Andersen M.R."/>
        </authorList>
    </citation>
    <scope>NUCLEOTIDE SEQUENCE [LARGE SCALE GENOMIC DNA]</scope>
    <source>
        <strain evidence="6 7">CBS 449.75</strain>
    </source>
</reference>
<sequence>MTSTKRALIIASPFGGLSGPLNDAESMKRVLQKWGFEIFECYNSAATRQGILDAWQGLIAATSDGDAVVIYHTGHGNIVRPRDSHGHVTSDEEEEEVDAQSGKKLGSSPFQILVPMDYDQTTDTDFRGILNLVLNASIGGAGIDISTTTFTGPATKKILAVKDTPGCEGVFPLWTLREGFGVISVFRGPEKTLFIENDRVPLGATAYFRNVPDLYIVECGDNHARYRALDNLQTVGAKVTGLLLIGSPVLAPVFFLGRDSQNQLIIGAAVQ</sequence>
<dbReference type="RefSeq" id="XP_070882181.1">
    <property type="nucleotide sequence ID" value="XM_071033762.1"/>
</dbReference>
<evidence type="ECO:0000256" key="1">
    <source>
        <dbReference type="ARBA" id="ARBA00022703"/>
    </source>
</evidence>
<gene>
    <name evidence="6" type="ORF">BJX67DRAFT_384945</name>
</gene>
<evidence type="ECO:0000313" key="7">
    <source>
        <dbReference type="Proteomes" id="UP001610432"/>
    </source>
</evidence>
<evidence type="ECO:0000259" key="5">
    <source>
        <dbReference type="Pfam" id="PF00656"/>
    </source>
</evidence>
<dbReference type="SUPFAM" id="SSF52129">
    <property type="entry name" value="Caspase-like"/>
    <property type="match status" value="1"/>
</dbReference>
<dbReference type="EMBL" id="JBFXLQ010000055">
    <property type="protein sequence ID" value="KAL2863202.1"/>
    <property type="molecule type" value="Genomic_DNA"/>
</dbReference>
<dbReference type="GeneID" id="98148834"/>
<protein>
    <recommendedName>
        <fullName evidence="5">Peptidase C14 caspase domain-containing protein</fullName>
    </recommendedName>
</protein>
<comment type="caution">
    <text evidence="6">The sequence shown here is derived from an EMBL/GenBank/DDBJ whole genome shotgun (WGS) entry which is preliminary data.</text>
</comment>
<evidence type="ECO:0000313" key="6">
    <source>
        <dbReference type="EMBL" id="KAL2863202.1"/>
    </source>
</evidence>
<dbReference type="Gene3D" id="3.40.50.1460">
    <property type="match status" value="1"/>
</dbReference>
<keyword evidence="2" id="KW-0378">Hydrolase</keyword>